<dbReference type="Proteomes" id="UP001341135">
    <property type="component" value="Chromosome"/>
</dbReference>
<dbReference type="InterPro" id="IPR029063">
    <property type="entry name" value="SAM-dependent_MTases_sf"/>
</dbReference>
<accession>A0ABM8IT71</accession>
<dbReference type="Gene3D" id="3.40.50.150">
    <property type="entry name" value="Vaccinia Virus protein VP39"/>
    <property type="match status" value="1"/>
</dbReference>
<gene>
    <name evidence="2" type="ORF">PABY_03190</name>
</gene>
<reference evidence="2 3" key="1">
    <citation type="submission" date="2023-09" db="EMBL/GenBank/DDBJ databases">
        <title>Pyrofollis japonicus gen. nov. sp. nov., a novel member of the family Pyrodictiaceae isolated from the Iheya North hydrothermal field.</title>
        <authorList>
            <person name="Miyazaki U."/>
            <person name="Sanari M."/>
            <person name="Tame A."/>
            <person name="Kitajima M."/>
            <person name="Okamoto A."/>
            <person name="Sawayama S."/>
            <person name="Miyazaki J."/>
            <person name="Takai K."/>
            <person name="Nakagawa S."/>
        </authorList>
    </citation>
    <scope>NUCLEOTIDE SEQUENCE [LARGE SCALE GENOMIC DNA]</scope>
    <source>
        <strain evidence="2 3">AV2</strain>
    </source>
</reference>
<dbReference type="InterPro" id="IPR041698">
    <property type="entry name" value="Methyltransf_25"/>
</dbReference>
<protein>
    <recommendedName>
        <fullName evidence="1">Methyltransferase domain-containing protein</fullName>
    </recommendedName>
</protein>
<feature type="domain" description="Methyltransferase" evidence="1">
    <location>
        <begin position="170"/>
        <end position="271"/>
    </location>
</feature>
<proteinExistence type="predicted"/>
<dbReference type="SUPFAM" id="SSF53335">
    <property type="entry name" value="S-adenosyl-L-methionine-dependent methyltransferases"/>
    <property type="match status" value="1"/>
</dbReference>
<keyword evidence="3" id="KW-1185">Reference proteome</keyword>
<evidence type="ECO:0000313" key="3">
    <source>
        <dbReference type="Proteomes" id="UP001341135"/>
    </source>
</evidence>
<sequence length="323" mass="36286">MRLYLTLAGSVAAWLPVMTDYPVNEDTPSIELYMFKPHHNVVPGYVIVDIAARCRAYQTVDPVQLNGLTLGCINDTIVAKMGDKLIRINADIVNSLREDHVYVLSPKDGSLYPVEVRLSNAYMRLHFPRGVDAPTLMINGIHMHRVSDIGPLRDARYKVAAARVRHGHTVLDICTGLGYTAITSLEFGAKQVYTIEVSREVLAIAEFNPWSARLADNRVKIMLGDASKLIEFFPDSVFDRIVHDPPRFSIAGELYSSDFYRELYRVLRPGGVLFHYTGEPLRSRGHGHGPVVRGVIQRLRGVGFLRIRYNEKAQGVVAVKPRY</sequence>
<evidence type="ECO:0000259" key="1">
    <source>
        <dbReference type="Pfam" id="PF13649"/>
    </source>
</evidence>
<name>A0ABM8IT71_9CREN</name>
<dbReference type="EMBL" id="AP028907">
    <property type="protein sequence ID" value="BES80752.1"/>
    <property type="molecule type" value="Genomic_DNA"/>
</dbReference>
<dbReference type="CDD" id="cd02440">
    <property type="entry name" value="AdoMet_MTases"/>
    <property type="match status" value="1"/>
</dbReference>
<dbReference type="Pfam" id="PF13649">
    <property type="entry name" value="Methyltransf_25"/>
    <property type="match status" value="1"/>
</dbReference>
<evidence type="ECO:0000313" key="2">
    <source>
        <dbReference type="EMBL" id="BES80752.1"/>
    </source>
</evidence>
<organism evidence="2 3">
    <name type="scientific">Pyrodictium abyssi</name>
    <dbReference type="NCBI Taxonomy" id="54256"/>
    <lineage>
        <taxon>Archaea</taxon>
        <taxon>Thermoproteota</taxon>
        <taxon>Thermoprotei</taxon>
        <taxon>Desulfurococcales</taxon>
        <taxon>Pyrodictiaceae</taxon>
        <taxon>Pyrodictium</taxon>
    </lineage>
</organism>